<dbReference type="AlphaFoldDB" id="A0AB37QSI5"/>
<evidence type="ECO:0000313" key="5">
    <source>
        <dbReference type="Proteomes" id="UP000272613"/>
    </source>
</evidence>
<accession>A0AB37QSI5</accession>
<feature type="region of interest" description="Disordered" evidence="2">
    <location>
        <begin position="363"/>
        <end position="424"/>
    </location>
</feature>
<evidence type="ECO:0000313" key="4">
    <source>
        <dbReference type="EMBL" id="RMS02440.1"/>
    </source>
</evidence>
<feature type="domain" description="OmpA-like" evidence="3">
    <location>
        <begin position="208"/>
        <end position="326"/>
    </location>
</feature>
<gene>
    <name evidence="4" type="ORF">ALP74_04794</name>
</gene>
<keyword evidence="1" id="KW-0472">Membrane</keyword>
<dbReference type="SUPFAM" id="SSF103088">
    <property type="entry name" value="OmpA-like"/>
    <property type="match status" value="1"/>
</dbReference>
<dbReference type="Gene3D" id="3.30.1330.60">
    <property type="entry name" value="OmpA-like domain"/>
    <property type="match status" value="1"/>
</dbReference>
<dbReference type="PANTHER" id="PTHR30329">
    <property type="entry name" value="STATOR ELEMENT OF FLAGELLAR MOTOR COMPLEX"/>
    <property type="match status" value="1"/>
</dbReference>
<feature type="compositionally biased region" description="Basic and acidic residues" evidence="2">
    <location>
        <begin position="415"/>
        <end position="424"/>
    </location>
</feature>
<dbReference type="PROSITE" id="PS51123">
    <property type="entry name" value="OMPA_2"/>
    <property type="match status" value="1"/>
</dbReference>
<sequence>MAVTGTVRRFLFPTASLCMLYRRSHVLLSDQNRCGSTMSSNKSLVLALCIAVTGCAQTPQSDSAASGGHWWQFGSGSESSDTGAAANAPAPSPAPAPTPVAKAAAAPAPAAGAESSAPWYWPFGSNDNAQAKPDAVASKPADKPAAPLIAKSETDSKWWWPFGSADKADQPKALPTPDPKVTQAWLDEYEPRLRAAIKDSPFQLERREDLLAITAPVDSSFNPDRPAMLLPNTLGPITRLAKVVEGDQKTAVLVLGHGDTSGPTEANQKISQERAQSVAAIFRLSGLERNRLSLRGMGAVMPRAANDSLQGRALNRRVEILMTPQDTMRVLMARYALPPVAPTMIAAQDVKPAAPAPAAAPAKKAVVAKKDTAKKAAPAKASTAKKAAPAKTAAAKKPAATKAAAKAPAKTATPAKKDDGQANN</sequence>
<dbReference type="InterPro" id="IPR006665">
    <property type="entry name" value="OmpA-like"/>
</dbReference>
<feature type="compositionally biased region" description="Low complexity" evidence="2">
    <location>
        <begin position="375"/>
        <end position="414"/>
    </location>
</feature>
<dbReference type="InterPro" id="IPR036737">
    <property type="entry name" value="OmpA-like_sf"/>
</dbReference>
<organism evidence="4 5">
    <name type="scientific">Pseudomonas coronafaciens pv. garcae</name>
    <dbReference type="NCBI Taxonomy" id="251653"/>
    <lineage>
        <taxon>Bacteria</taxon>
        <taxon>Pseudomonadati</taxon>
        <taxon>Pseudomonadota</taxon>
        <taxon>Gammaproteobacteria</taxon>
        <taxon>Pseudomonadales</taxon>
        <taxon>Pseudomonadaceae</taxon>
        <taxon>Pseudomonas</taxon>
        <taxon>Pseudomonas coronafaciens</taxon>
    </lineage>
</organism>
<dbReference type="PANTHER" id="PTHR30329:SF20">
    <property type="entry name" value="EXPORTED PROTEIN"/>
    <property type="match status" value="1"/>
</dbReference>
<feature type="region of interest" description="Disordered" evidence="2">
    <location>
        <begin position="131"/>
        <end position="150"/>
    </location>
</feature>
<dbReference type="Proteomes" id="UP000272613">
    <property type="component" value="Unassembled WGS sequence"/>
</dbReference>
<feature type="region of interest" description="Disordered" evidence="2">
    <location>
        <begin position="66"/>
        <end position="107"/>
    </location>
</feature>
<dbReference type="GO" id="GO:0016020">
    <property type="term" value="C:membrane"/>
    <property type="evidence" value="ECO:0007669"/>
    <property type="project" value="UniProtKB-UniRule"/>
</dbReference>
<evidence type="ECO:0000256" key="2">
    <source>
        <dbReference type="SAM" id="MobiDB-lite"/>
    </source>
</evidence>
<dbReference type="EMBL" id="RBSH01000121">
    <property type="protein sequence ID" value="RMS02440.1"/>
    <property type="molecule type" value="Genomic_DNA"/>
</dbReference>
<protein>
    <submittedName>
        <fullName evidence="4">OmpA protein</fullName>
    </submittedName>
</protein>
<dbReference type="CDD" id="cd07185">
    <property type="entry name" value="OmpA_C-like"/>
    <property type="match status" value="1"/>
</dbReference>
<reference evidence="4 5" key="1">
    <citation type="submission" date="2018-08" db="EMBL/GenBank/DDBJ databases">
        <title>Recombination of ecologically and evolutionarily significant loci maintains genetic cohesion in the Pseudomonas syringae species complex.</title>
        <authorList>
            <person name="Dillon M."/>
            <person name="Thakur S."/>
            <person name="Almeida R.N.D."/>
            <person name="Weir B.S."/>
            <person name="Guttman D.S."/>
        </authorList>
    </citation>
    <scope>NUCLEOTIDE SEQUENCE [LARGE SCALE GENOMIC DNA]</scope>
    <source>
        <strain evidence="4 5">ICMP 5019</strain>
    </source>
</reference>
<dbReference type="Pfam" id="PF00691">
    <property type="entry name" value="OmpA"/>
    <property type="match status" value="1"/>
</dbReference>
<name>A0AB37QSI5_9PSED</name>
<evidence type="ECO:0000259" key="3">
    <source>
        <dbReference type="PROSITE" id="PS51123"/>
    </source>
</evidence>
<comment type="caution">
    <text evidence="4">The sequence shown here is derived from an EMBL/GenBank/DDBJ whole genome shotgun (WGS) entry which is preliminary data.</text>
</comment>
<evidence type="ECO:0000256" key="1">
    <source>
        <dbReference type="PROSITE-ProRule" id="PRU00473"/>
    </source>
</evidence>
<dbReference type="InterPro" id="IPR050330">
    <property type="entry name" value="Bact_OuterMem_StrucFunc"/>
</dbReference>
<proteinExistence type="predicted"/>